<protein>
    <recommendedName>
        <fullName evidence="2">WWE domain-containing protein</fullName>
    </recommendedName>
</protein>
<feature type="non-terminal residue" evidence="3">
    <location>
        <position position="1"/>
    </location>
</feature>
<dbReference type="Proteomes" id="UP000654075">
    <property type="component" value="Unassembled WGS sequence"/>
</dbReference>
<feature type="domain" description="WWE" evidence="2">
    <location>
        <begin position="27"/>
        <end position="110"/>
    </location>
</feature>
<gene>
    <name evidence="3" type="ORF">PGLA1383_LOCUS24791</name>
</gene>
<dbReference type="AlphaFoldDB" id="A0A813F275"/>
<keyword evidence="4" id="KW-1185">Reference proteome</keyword>
<dbReference type="Gene3D" id="3.30.720.50">
    <property type="match status" value="1"/>
</dbReference>
<evidence type="ECO:0000313" key="4">
    <source>
        <dbReference type="Proteomes" id="UP000654075"/>
    </source>
</evidence>
<dbReference type="InterPro" id="IPR037197">
    <property type="entry name" value="WWE_dom_sf"/>
</dbReference>
<dbReference type="EMBL" id="CAJNNV010019879">
    <property type="protein sequence ID" value="CAE8606825.1"/>
    <property type="molecule type" value="Genomic_DNA"/>
</dbReference>
<feature type="compositionally biased region" description="Low complexity" evidence="1">
    <location>
        <begin position="99"/>
        <end position="113"/>
    </location>
</feature>
<feature type="compositionally biased region" description="Gly residues" evidence="1">
    <location>
        <begin position="122"/>
        <end position="132"/>
    </location>
</feature>
<feature type="non-terminal residue" evidence="3">
    <location>
        <position position="132"/>
    </location>
</feature>
<organism evidence="3 4">
    <name type="scientific">Polarella glacialis</name>
    <name type="common">Dinoflagellate</name>
    <dbReference type="NCBI Taxonomy" id="89957"/>
    <lineage>
        <taxon>Eukaryota</taxon>
        <taxon>Sar</taxon>
        <taxon>Alveolata</taxon>
        <taxon>Dinophyceae</taxon>
        <taxon>Suessiales</taxon>
        <taxon>Suessiaceae</taxon>
        <taxon>Polarella</taxon>
    </lineage>
</organism>
<accession>A0A813F275</accession>
<dbReference type="PROSITE" id="PS50918">
    <property type="entry name" value="WWE"/>
    <property type="match status" value="1"/>
</dbReference>
<sequence>LAFTPPNASSSSSSPAKAKVLPEAHQRQLLLQSQTLVKAYWEFNEAKDRWLGFSSAVSGLLEAAYQNWLQNPGTRKQPQVHAKGFLYNVDYASMDEASRGGQRQSQSIRRVGVTAADAESPIGGGAAGEGTG</sequence>
<comment type="caution">
    <text evidence="3">The sequence shown here is derived from an EMBL/GenBank/DDBJ whole genome shotgun (WGS) entry which is preliminary data.</text>
</comment>
<dbReference type="InterPro" id="IPR004170">
    <property type="entry name" value="WWE_dom"/>
</dbReference>
<dbReference type="Pfam" id="PF02825">
    <property type="entry name" value="WWE"/>
    <property type="match status" value="1"/>
</dbReference>
<evidence type="ECO:0000259" key="2">
    <source>
        <dbReference type="PROSITE" id="PS50918"/>
    </source>
</evidence>
<feature type="region of interest" description="Disordered" evidence="1">
    <location>
        <begin position="96"/>
        <end position="132"/>
    </location>
</feature>
<evidence type="ECO:0000313" key="3">
    <source>
        <dbReference type="EMBL" id="CAE8606825.1"/>
    </source>
</evidence>
<name>A0A813F275_POLGL</name>
<dbReference type="OrthoDB" id="429050at2759"/>
<reference evidence="3" key="1">
    <citation type="submission" date="2021-02" db="EMBL/GenBank/DDBJ databases">
        <authorList>
            <person name="Dougan E. K."/>
            <person name="Rhodes N."/>
            <person name="Thang M."/>
            <person name="Chan C."/>
        </authorList>
    </citation>
    <scope>NUCLEOTIDE SEQUENCE</scope>
</reference>
<dbReference type="SUPFAM" id="SSF117839">
    <property type="entry name" value="WWE domain"/>
    <property type="match status" value="1"/>
</dbReference>
<proteinExistence type="predicted"/>
<evidence type="ECO:0000256" key="1">
    <source>
        <dbReference type="SAM" id="MobiDB-lite"/>
    </source>
</evidence>